<dbReference type="InterPro" id="IPR011703">
    <property type="entry name" value="ATPase_AAA-3"/>
</dbReference>
<keyword evidence="2" id="KW-0067">ATP-binding</keyword>
<name>A0A1C4X8L0_9ACTN</name>
<dbReference type="InterPro" id="IPR050764">
    <property type="entry name" value="CbbQ/NirQ/NorQ/GpvN"/>
</dbReference>
<dbReference type="EMBL" id="LT607409">
    <property type="protein sequence ID" value="SCF04863.1"/>
    <property type="molecule type" value="Genomic_DNA"/>
</dbReference>
<evidence type="ECO:0000256" key="3">
    <source>
        <dbReference type="ARBA" id="ARBA00061607"/>
    </source>
</evidence>
<dbReference type="PIRSF" id="PIRSF002849">
    <property type="entry name" value="AAA_ATPase_chaperone_MoxR_prd"/>
    <property type="match status" value="1"/>
</dbReference>
<dbReference type="Pfam" id="PF07726">
    <property type="entry name" value="AAA_3"/>
    <property type="match status" value="1"/>
</dbReference>
<evidence type="ECO:0000313" key="6">
    <source>
        <dbReference type="EMBL" id="SCF04863.1"/>
    </source>
</evidence>
<dbReference type="PANTHER" id="PTHR42759:SF5">
    <property type="entry name" value="METHANOL DEHYDROGENASE REGULATOR"/>
    <property type="match status" value="1"/>
</dbReference>
<dbReference type="Gene3D" id="1.10.8.80">
    <property type="entry name" value="Magnesium chelatase subunit I, C-Terminal domain"/>
    <property type="match status" value="1"/>
</dbReference>
<dbReference type="AlphaFoldDB" id="A0A1C4X8L0"/>
<dbReference type="FunFam" id="3.40.50.300:FF:000640">
    <property type="entry name" value="MoxR family ATPase"/>
    <property type="match status" value="1"/>
</dbReference>
<organism evidence="6 7">
    <name type="scientific">Micromonospora chokoriensis</name>
    <dbReference type="NCBI Taxonomy" id="356851"/>
    <lineage>
        <taxon>Bacteria</taxon>
        <taxon>Bacillati</taxon>
        <taxon>Actinomycetota</taxon>
        <taxon>Actinomycetes</taxon>
        <taxon>Micromonosporales</taxon>
        <taxon>Micromonosporaceae</taxon>
        <taxon>Micromonospora</taxon>
    </lineage>
</organism>
<comment type="similarity">
    <text evidence="3">Belongs to the MoxR family.</text>
</comment>
<gene>
    <name evidence="6" type="ORF">GA0070612_3306</name>
</gene>
<evidence type="ECO:0000259" key="5">
    <source>
        <dbReference type="Pfam" id="PF17863"/>
    </source>
</evidence>
<dbReference type="GO" id="GO:0016887">
    <property type="term" value="F:ATP hydrolysis activity"/>
    <property type="evidence" value="ECO:0007669"/>
    <property type="project" value="InterPro"/>
</dbReference>
<dbReference type="eggNOG" id="COG0714">
    <property type="taxonomic scope" value="Bacteria"/>
</dbReference>
<dbReference type="InterPro" id="IPR027417">
    <property type="entry name" value="P-loop_NTPase"/>
</dbReference>
<keyword evidence="7" id="KW-1185">Reference proteome</keyword>
<dbReference type="PANTHER" id="PTHR42759">
    <property type="entry name" value="MOXR FAMILY PROTEIN"/>
    <property type="match status" value="1"/>
</dbReference>
<sequence length="331" mass="35546">MNTHEPLTQPEVQGFAALAARLAENVNAVVLGKPQVVRLALTALFAQGHVLLEDVPGVGKTTLARAIAATVKGEWRRIQFTPDLLPSDVSGVTIFNQATRDFEFHPGPVFANIVIADEINRASPKTQSALLEVMEERTVTVDGVRHPVPSPFLVVATQNPVEMDGTYRLPEAQLDRFLVKLSVGYPDEAVEVEVLRGATVRSPEALAPVTDTATVGEMVRMARRVHIAEPLYAYAVRLAAATRTHPQVRVGVSPRGVIALTRAACAYALIDGRGWIMPEDLKALSEAVFAHRLLLTPDAQVRGLTAGEVLRQAIASVPVPLPSGQPAPVQG</sequence>
<dbReference type="RefSeq" id="WP_088988698.1">
    <property type="nucleotide sequence ID" value="NZ_LT607409.1"/>
</dbReference>
<evidence type="ECO:0000259" key="4">
    <source>
        <dbReference type="Pfam" id="PF07726"/>
    </source>
</evidence>
<evidence type="ECO:0000313" key="7">
    <source>
        <dbReference type="Proteomes" id="UP000198224"/>
    </source>
</evidence>
<dbReference type="GeneID" id="300127970"/>
<keyword evidence="1" id="KW-0547">Nucleotide-binding</keyword>
<dbReference type="Gene3D" id="3.40.50.300">
    <property type="entry name" value="P-loop containing nucleotide triphosphate hydrolases"/>
    <property type="match status" value="1"/>
</dbReference>
<reference evidence="7" key="1">
    <citation type="submission" date="2016-06" db="EMBL/GenBank/DDBJ databases">
        <authorList>
            <person name="Varghese N."/>
            <person name="Submissions Spin"/>
        </authorList>
    </citation>
    <scope>NUCLEOTIDE SEQUENCE [LARGE SCALE GENOMIC DNA]</scope>
    <source>
        <strain evidence="7">DSM 45160</strain>
    </source>
</reference>
<feature type="domain" description="ChlI/MoxR AAA lid" evidence="5">
    <location>
        <begin position="241"/>
        <end position="311"/>
    </location>
</feature>
<dbReference type="CDD" id="cd00009">
    <property type="entry name" value="AAA"/>
    <property type="match status" value="1"/>
</dbReference>
<feature type="domain" description="ATPase AAA-3" evidence="4">
    <location>
        <begin position="49"/>
        <end position="179"/>
    </location>
</feature>
<proteinExistence type="inferred from homology"/>
<protein>
    <submittedName>
        <fullName evidence="6">MoxR-like ATPase</fullName>
    </submittedName>
</protein>
<accession>A0A1C4X8L0</accession>
<evidence type="ECO:0000256" key="2">
    <source>
        <dbReference type="ARBA" id="ARBA00022840"/>
    </source>
</evidence>
<dbReference type="Proteomes" id="UP000198224">
    <property type="component" value="Chromosome I"/>
</dbReference>
<dbReference type="InterPro" id="IPR041628">
    <property type="entry name" value="ChlI/MoxR_AAA_lid"/>
</dbReference>
<dbReference type="Pfam" id="PF17863">
    <property type="entry name" value="AAA_lid_2"/>
    <property type="match status" value="1"/>
</dbReference>
<dbReference type="GO" id="GO:0005524">
    <property type="term" value="F:ATP binding"/>
    <property type="evidence" value="ECO:0007669"/>
    <property type="project" value="UniProtKB-KW"/>
</dbReference>
<evidence type="ECO:0000256" key="1">
    <source>
        <dbReference type="ARBA" id="ARBA00022741"/>
    </source>
</evidence>
<dbReference type="SUPFAM" id="SSF52540">
    <property type="entry name" value="P-loop containing nucleoside triphosphate hydrolases"/>
    <property type="match status" value="1"/>
</dbReference>